<gene>
    <name evidence="1" type="ORF">CSF007_5380</name>
</gene>
<proteinExistence type="predicted"/>
<reference evidence="1" key="1">
    <citation type="journal article" date="2015" name="Genome Announc.">
        <title>Complete Genome Sequence of Yersinia ruckeri Strain CSF007-82, Etiologic Agent of Red Mouth Disease in Salmonid Fish.</title>
        <authorList>
            <person name="Nelson M.C."/>
            <person name="LaPatra S.E."/>
            <person name="Welch T.J."/>
            <person name="Graf J."/>
        </authorList>
    </citation>
    <scope>NUCLEOTIDE SEQUENCE</scope>
    <source>
        <strain evidence="1">CSF007-82</strain>
    </source>
</reference>
<sequence length="66" mass="7653">MTEIGFCVKISLTNGQTDYFLMKNNKLKTNKPQNDIRDNFWPVASLIQDQYKPFRLNELSCLALAL</sequence>
<protein>
    <submittedName>
        <fullName evidence="1">Uncharacterized protein</fullName>
    </submittedName>
</protein>
<organism evidence="1">
    <name type="scientific">Yersinia ruckeri</name>
    <dbReference type="NCBI Taxonomy" id="29486"/>
    <lineage>
        <taxon>Bacteria</taxon>
        <taxon>Pseudomonadati</taxon>
        <taxon>Pseudomonadota</taxon>
        <taxon>Gammaproteobacteria</taxon>
        <taxon>Enterobacterales</taxon>
        <taxon>Yersiniaceae</taxon>
        <taxon>Yersinia</taxon>
    </lineage>
</organism>
<evidence type="ECO:0000313" key="1">
    <source>
        <dbReference type="EMBL" id="CEK26843.1"/>
    </source>
</evidence>
<name>A0A0A8VER1_YERRU</name>
<dbReference type="AlphaFoldDB" id="A0A0A8VER1"/>
<accession>A0A0A8VER1</accession>
<dbReference type="EMBL" id="LN681231">
    <property type="protein sequence ID" value="CEK26843.1"/>
    <property type="molecule type" value="Genomic_DNA"/>
</dbReference>